<name>A0ABU9E4T7_9BACT</name>
<evidence type="ECO:0000256" key="1">
    <source>
        <dbReference type="SAM" id="SignalP"/>
    </source>
</evidence>
<protein>
    <submittedName>
        <fullName evidence="2">Uncharacterized protein</fullName>
    </submittedName>
</protein>
<dbReference type="PROSITE" id="PS51257">
    <property type="entry name" value="PROKAR_LIPOPROTEIN"/>
    <property type="match status" value="1"/>
</dbReference>
<feature type="chain" id="PRO_5045609812" evidence="1">
    <location>
        <begin position="23"/>
        <end position="407"/>
    </location>
</feature>
<evidence type="ECO:0000313" key="3">
    <source>
        <dbReference type="Proteomes" id="UP001484239"/>
    </source>
</evidence>
<organism evidence="2 3">
    <name type="scientific">Gaopeijia maritima</name>
    <dbReference type="NCBI Taxonomy" id="3119007"/>
    <lineage>
        <taxon>Bacteria</taxon>
        <taxon>Pseudomonadati</taxon>
        <taxon>Gemmatimonadota</taxon>
        <taxon>Longimicrobiia</taxon>
        <taxon>Gaopeijiales</taxon>
        <taxon>Gaopeijiaceae</taxon>
        <taxon>Gaopeijia</taxon>
    </lineage>
</organism>
<dbReference type="Proteomes" id="UP001484239">
    <property type="component" value="Unassembled WGS sequence"/>
</dbReference>
<keyword evidence="3" id="KW-1185">Reference proteome</keyword>
<proteinExistence type="predicted"/>
<gene>
    <name evidence="2" type="ORF">WI372_01945</name>
</gene>
<dbReference type="RefSeq" id="WP_405278239.1">
    <property type="nucleotide sequence ID" value="NZ_CP144380.1"/>
</dbReference>
<dbReference type="EMBL" id="JBBHLI010000001">
    <property type="protein sequence ID" value="MEK9499742.1"/>
    <property type="molecule type" value="Genomic_DNA"/>
</dbReference>
<comment type="caution">
    <text evidence="2">The sequence shown here is derived from an EMBL/GenBank/DDBJ whole genome shotgun (WGS) entry which is preliminary data.</text>
</comment>
<evidence type="ECO:0000313" key="2">
    <source>
        <dbReference type="EMBL" id="MEK9499742.1"/>
    </source>
</evidence>
<sequence>MRPLTRRALSVTALMSVVVACSDSSSTGLDRDDPVAPTGESRAYGLWTPSGTDTCSKEIHDSYSTVGPDGKLYPTWHPPVDPATGCHFGHEHGRDPRGSDLYDEVGDIPFGLANEHLMASGFGAHRHEDHVGHKVEWENDMEMRLGDGGSAVLTVRCDVMVKLHQGTHSPDAFTNNMHEVAYHIRCSDGTGFSATILVPIGTPGELVVSCARENHVHVGTATPSISPSGGGKRAVPTDACVQQNVFGTDRPRFDNALRESWEISGRLRTVSNRTLVSFNPYFQVKDPSRFFDPALERSMGRPVDLCDRLVTNNRDRCEGVAEDTPWDSPASPFKGVRRFVDINSNHIRNEDGPTVWYTDPLGFNGQTEPFPGSIRQWVAVRDNTGLDLHGPVIGNRSYDAPGVRAPN</sequence>
<reference evidence="2 3" key="1">
    <citation type="submission" date="2024-02" db="EMBL/GenBank/DDBJ databases">
        <title>A novel Gemmatimonadota bacterium.</title>
        <authorList>
            <person name="Du Z.-J."/>
            <person name="Ye Y.-Q."/>
        </authorList>
    </citation>
    <scope>NUCLEOTIDE SEQUENCE [LARGE SCALE GENOMIC DNA]</scope>
    <source>
        <strain evidence="2 3">DH-20</strain>
    </source>
</reference>
<accession>A0ABU9E4T7</accession>
<keyword evidence="1" id="KW-0732">Signal</keyword>
<feature type="signal peptide" evidence="1">
    <location>
        <begin position="1"/>
        <end position="22"/>
    </location>
</feature>